<dbReference type="PANTHER" id="PTHR42920:SF5">
    <property type="entry name" value="EAMA DOMAIN-CONTAINING PROTEIN"/>
    <property type="match status" value="1"/>
</dbReference>
<keyword evidence="2" id="KW-1003">Cell membrane</keyword>
<comment type="subcellular location">
    <subcellularLocation>
        <location evidence="1">Cell membrane</location>
        <topology evidence="1">Multi-pass membrane protein</topology>
    </subcellularLocation>
</comment>
<evidence type="ECO:0000313" key="8">
    <source>
        <dbReference type="EMBL" id="SMC11384.1"/>
    </source>
</evidence>
<protein>
    <submittedName>
        <fullName evidence="8">EamA-like transporter family protein</fullName>
    </submittedName>
</protein>
<keyword evidence="5 6" id="KW-0472">Membrane</keyword>
<accession>A0A1X7BPE1</accession>
<dbReference type="PANTHER" id="PTHR42920">
    <property type="entry name" value="OS03G0707200 PROTEIN-RELATED"/>
    <property type="match status" value="1"/>
</dbReference>
<keyword evidence="9" id="KW-1185">Reference proteome</keyword>
<feature type="transmembrane region" description="Helical" evidence="6">
    <location>
        <begin position="292"/>
        <end position="311"/>
    </location>
</feature>
<dbReference type="SUPFAM" id="SSF103481">
    <property type="entry name" value="Multidrug resistance efflux transporter EmrE"/>
    <property type="match status" value="2"/>
</dbReference>
<feature type="transmembrane region" description="Helical" evidence="6">
    <location>
        <begin position="172"/>
        <end position="191"/>
    </location>
</feature>
<feature type="domain" description="EamA" evidence="7">
    <location>
        <begin position="33"/>
        <end position="159"/>
    </location>
</feature>
<sequence length="317" mass="34155">MVQGGVLFVGPAPVTKKGRRALMGFSIETRARLSCLYAGAVWGLFWIPLRGLEEAGLHSLWITSVYFLVPAVLMLPILLLRWRNIHRGGLAFQITVLASGAALTFYSASIVLTDVVRALVLFYLMPIWSILLARAVLKERITPIRIAAMGMALIGMLTMFGLGVSFPVPQNAGDWLGLAAGFFWAITMVRIRIYEGAFASIDLTVGFFLWGLILSAGVALLLAPGHIPSFDQVRPALPVLLIFMLLLVIPGTYASLWGPKFLNPGVVGLLFMTEIVVGAISAALLAGEPFGMREAVGVVLIAGASLLEPIASLRARR</sequence>
<feature type="transmembrane region" description="Helical" evidence="6">
    <location>
        <begin position="59"/>
        <end position="80"/>
    </location>
</feature>
<gene>
    <name evidence="8" type="ORF">ROA7745_01196</name>
</gene>
<reference evidence="8 9" key="1">
    <citation type="submission" date="2017-03" db="EMBL/GenBank/DDBJ databases">
        <authorList>
            <person name="Afonso C.L."/>
            <person name="Miller P.J."/>
            <person name="Scott M.A."/>
            <person name="Spackman E."/>
            <person name="Goraichik I."/>
            <person name="Dimitrov K.M."/>
            <person name="Suarez D.L."/>
            <person name="Swayne D.E."/>
        </authorList>
    </citation>
    <scope>NUCLEOTIDE SEQUENCE [LARGE SCALE GENOMIC DNA]</scope>
    <source>
        <strain evidence="8 9">CECT 7745</strain>
    </source>
</reference>
<dbReference type="GO" id="GO:0005886">
    <property type="term" value="C:plasma membrane"/>
    <property type="evidence" value="ECO:0007669"/>
    <property type="project" value="UniProtKB-SubCell"/>
</dbReference>
<dbReference type="Proteomes" id="UP000193224">
    <property type="component" value="Unassembled WGS sequence"/>
</dbReference>
<dbReference type="EMBL" id="FWXB01000003">
    <property type="protein sequence ID" value="SMC11384.1"/>
    <property type="molecule type" value="Genomic_DNA"/>
</dbReference>
<keyword evidence="4 6" id="KW-1133">Transmembrane helix</keyword>
<evidence type="ECO:0000256" key="6">
    <source>
        <dbReference type="SAM" id="Phobius"/>
    </source>
</evidence>
<dbReference type="InterPro" id="IPR051258">
    <property type="entry name" value="Diverse_Substrate_Transporter"/>
</dbReference>
<feature type="transmembrane region" description="Helical" evidence="6">
    <location>
        <begin position="235"/>
        <end position="254"/>
    </location>
</feature>
<feature type="transmembrane region" description="Helical" evidence="6">
    <location>
        <begin position="92"/>
        <end position="112"/>
    </location>
</feature>
<evidence type="ECO:0000313" key="9">
    <source>
        <dbReference type="Proteomes" id="UP000193224"/>
    </source>
</evidence>
<evidence type="ECO:0000256" key="3">
    <source>
        <dbReference type="ARBA" id="ARBA00022692"/>
    </source>
</evidence>
<feature type="transmembrane region" description="Helical" evidence="6">
    <location>
        <begin position="144"/>
        <end position="166"/>
    </location>
</feature>
<keyword evidence="3 6" id="KW-0812">Transmembrane</keyword>
<feature type="transmembrane region" description="Helical" evidence="6">
    <location>
        <begin position="29"/>
        <end position="47"/>
    </location>
</feature>
<evidence type="ECO:0000256" key="5">
    <source>
        <dbReference type="ARBA" id="ARBA00023136"/>
    </source>
</evidence>
<proteinExistence type="predicted"/>
<feature type="transmembrane region" description="Helical" evidence="6">
    <location>
        <begin position="118"/>
        <end position="137"/>
    </location>
</feature>
<organism evidence="8 9">
    <name type="scientific">Roseovarius aestuarii</name>
    <dbReference type="NCBI Taxonomy" id="475083"/>
    <lineage>
        <taxon>Bacteria</taxon>
        <taxon>Pseudomonadati</taxon>
        <taxon>Pseudomonadota</taxon>
        <taxon>Alphaproteobacteria</taxon>
        <taxon>Rhodobacterales</taxon>
        <taxon>Roseobacteraceae</taxon>
        <taxon>Roseovarius</taxon>
    </lineage>
</organism>
<feature type="transmembrane region" description="Helical" evidence="6">
    <location>
        <begin position="266"/>
        <end position="286"/>
    </location>
</feature>
<evidence type="ECO:0000256" key="1">
    <source>
        <dbReference type="ARBA" id="ARBA00004651"/>
    </source>
</evidence>
<evidence type="ECO:0000256" key="2">
    <source>
        <dbReference type="ARBA" id="ARBA00022475"/>
    </source>
</evidence>
<dbReference type="Pfam" id="PF00892">
    <property type="entry name" value="EamA"/>
    <property type="match status" value="2"/>
</dbReference>
<feature type="transmembrane region" description="Helical" evidence="6">
    <location>
        <begin position="203"/>
        <end position="223"/>
    </location>
</feature>
<name>A0A1X7BPE1_9RHOB</name>
<evidence type="ECO:0000256" key="4">
    <source>
        <dbReference type="ARBA" id="ARBA00022989"/>
    </source>
</evidence>
<dbReference type="InterPro" id="IPR037185">
    <property type="entry name" value="EmrE-like"/>
</dbReference>
<dbReference type="InterPro" id="IPR000620">
    <property type="entry name" value="EamA_dom"/>
</dbReference>
<evidence type="ECO:0000259" key="7">
    <source>
        <dbReference type="Pfam" id="PF00892"/>
    </source>
</evidence>
<dbReference type="AlphaFoldDB" id="A0A1X7BPE1"/>
<feature type="domain" description="EamA" evidence="7">
    <location>
        <begin position="172"/>
        <end position="306"/>
    </location>
</feature>